<dbReference type="InterPro" id="IPR011704">
    <property type="entry name" value="ATPase_dyneun-rel_AAA"/>
</dbReference>
<dbReference type="SMART" id="SM00382">
    <property type="entry name" value="AAA"/>
    <property type="match status" value="2"/>
</dbReference>
<evidence type="ECO:0000313" key="3">
    <source>
        <dbReference type="EMBL" id="KNC54048.1"/>
    </source>
</evidence>
<name>A0A0L0DRH5_THETB</name>
<evidence type="ECO:0000313" key="4">
    <source>
        <dbReference type="Proteomes" id="UP000054408"/>
    </source>
</evidence>
<dbReference type="SUPFAM" id="SSF52540">
    <property type="entry name" value="P-loop containing nucleoside triphosphate hydrolases"/>
    <property type="match status" value="3"/>
</dbReference>
<sequence length="1840" mass="194427">MHPRARARKAELVPSGYASEQIGEQHGNVLEWMIQKELLAQDVFVLGDAGSMRRELVLAYCELAEREVEYMPISRDTTESDLKQRREIAGGSIAYVDQAAVRAAKAGRVLVLDGIEKAERNVMPILNNLLENREMNLESGELLIAPEKYDALEAQHGKEALDKWGLIRVHEDFRVMVLGLPVPPYEGNRLDPPFRSRFQATALPPPSADELLSLAHGLAPSVPLDVTRSVVGFALAAHAASAPGKAAAHTKAAGDKPRSPLPLGFPFYPGLARTFNTLEAVASQAPAVVPHLVTPLMDATFPWREALKASSPASASEAASAMSVAAARFNLKGASKAASDLAVRRLSEASAPGFAAFEFEHPATNSRFVLEAPVGTRAADTFMASDAAHDSSAVAHIVLALATGVDAAVVGGRGVGKSHAAKSVAALLGVDLEVLPMYKDMSTRDLLMRRTTSVEGNTAWEPTPLVLAALDGSLCVLDGIDRIDPGSLAVLQSLLHHRSATLPNGLRLVHPDAPEALVRDPTEVERLLRAADASEAAPLPVHPAFRVLGLGLPPASGAPWLNSEAATLFRTHVLPPRSQAQFEELLAALFPSLEAASLQRITSPRLGLSLRQAIHVAKRVESHPADERNAVERTLLVAFLPSVEREVKTEVLDEVFGASPIKAADDAPVRIAVTPDAVTIGDVSAPRRVGADPTLVPQIGHRFADIPAHTAVLESLLKDYSAGESLLLIGPQGVGKNMLCDRFLELLNAPRQYIQLHRDSSVMSLTSNPSFEGGVLSWGDSPLVKAAIHGHVLVVDEADKAPLEVVAVLKSLIEDAHMLLPDGRKLVAPEVAAALGSNAGLVPISPDFRVIVLANKPGFPFLGNDFYRECGDLFAVHSIDNPDAASELMMLQAHAKGVDDALLKSLTAAFRDLRASVDAGHLSYPYSSRELVAIVRHASKFPSSGLAGALHNVFDFDAHDPAVLALLASTFRAHGLPLGVTPQFRTAVAPAVPLGEPLEVASWAKVPGSTVSVEATQVELEADAEFDWEAPSPVACTDDGGRPGLDANIFNEHVGTTRVPSRGQPVAVATGGDGGVHVVGSSPEMLFSYSADRRSYTTLDLFASSGGDGFGGAGRYVPNIEIAALPRDQKIFLAYQGEGLLLDLAARRGQRFELPAGTVGGHAQINAMASSFSIWGQSTGGKRSRLDEELVVNAALAEELSALVLYSPRGDLIHLLYANNVLETVTLPKGTELAAVDPISPLVYLLTLDNGQRALLEGDRATPGFAKFSLLRGSGASELRVASKVGAPKVVAAGGEVMAAIDDGALSASEGSAESGKMLGWMRSEHAGAGRTVVASVHCRASGENEDQAFVADRGSDGNVVNVLACEEPGTYELEVVDLGAHTVRRFGFDARSGMMAAMVEAESATGASGLRSSRSAPSVVDAVELPHGCVGVQMTDGAMYVFKVDALALEAELARWQGFAGKGEGGRRARRVEKKRTRHRSPTAPKHGKIDPDNTPHVGGNQWHGGTGGADTAGLGGVGGPYRVDAGHNVHQVPDSVKAELDAETAAAARAMGEAALAERLKEIEMSHHEAGLYDRYRSSVATPIRELEVLLSSLEAKNKERAWLSHQSTGDLDEAKLVEGLTGETNVYKRRGKATSLPSAAQRKPKKMSFVLDCSGSMYRFNGLDGRLERLLVCSLMIMEGLAPGVAAGTLQYSIVGHSGGSPAIPLVSYDAPPANEAERLRVLQTMAAHSQFCPSGDHTVEAAQLAMDAMAEEDADEKFVFVVSDANLARYGIPASALGNALASPDSDDIAGYAVMVASFGDEASDIVAAVGPGRGFVCSDPAELVDVFREVVKSTL</sequence>
<gene>
    <name evidence="3" type="ORF">AMSG_09710</name>
</gene>
<dbReference type="InterPro" id="IPR003593">
    <property type="entry name" value="AAA+_ATPase"/>
</dbReference>
<reference evidence="3 4" key="1">
    <citation type="submission" date="2010-05" db="EMBL/GenBank/DDBJ databases">
        <title>The Genome Sequence of Thecamonas trahens ATCC 50062.</title>
        <authorList>
            <consortium name="The Broad Institute Genome Sequencing Platform"/>
            <person name="Russ C."/>
            <person name="Cuomo C."/>
            <person name="Shea T."/>
            <person name="Young S.K."/>
            <person name="Zeng Q."/>
            <person name="Koehrsen M."/>
            <person name="Haas B."/>
            <person name="Borodovsky M."/>
            <person name="Guigo R."/>
            <person name="Alvarado L."/>
            <person name="Berlin A."/>
            <person name="Bochicchio J."/>
            <person name="Borenstein D."/>
            <person name="Chapman S."/>
            <person name="Chen Z."/>
            <person name="Freedman E."/>
            <person name="Gellesch M."/>
            <person name="Goldberg J."/>
            <person name="Griggs A."/>
            <person name="Gujja S."/>
            <person name="Heilman E."/>
            <person name="Heiman D."/>
            <person name="Hepburn T."/>
            <person name="Howarth C."/>
            <person name="Jen D."/>
            <person name="Larson L."/>
            <person name="Mehta T."/>
            <person name="Park D."/>
            <person name="Pearson M."/>
            <person name="Roberts A."/>
            <person name="Saif S."/>
            <person name="Shenoy N."/>
            <person name="Sisk P."/>
            <person name="Stolte C."/>
            <person name="Sykes S."/>
            <person name="Thomson T."/>
            <person name="Walk T."/>
            <person name="White J."/>
            <person name="Yandava C."/>
            <person name="Burger G."/>
            <person name="Gray M.W."/>
            <person name="Holland P.W.H."/>
            <person name="King N."/>
            <person name="Lang F.B.F."/>
            <person name="Roger A.J."/>
            <person name="Ruiz-Trillo I."/>
            <person name="Lander E."/>
            <person name="Nusbaum C."/>
        </authorList>
    </citation>
    <scope>NUCLEOTIDE SEQUENCE [LARGE SCALE GENOMIC DNA]</scope>
    <source>
        <strain evidence="3 4">ATCC 50062</strain>
    </source>
</reference>
<evidence type="ECO:0000256" key="1">
    <source>
        <dbReference type="SAM" id="MobiDB-lite"/>
    </source>
</evidence>
<dbReference type="GO" id="GO:0005737">
    <property type="term" value="C:cytoplasm"/>
    <property type="evidence" value="ECO:0007669"/>
    <property type="project" value="TreeGrafter"/>
</dbReference>
<dbReference type="GO" id="GO:0016887">
    <property type="term" value="F:ATP hydrolysis activity"/>
    <property type="evidence" value="ECO:0007669"/>
    <property type="project" value="InterPro"/>
</dbReference>
<dbReference type="PANTHER" id="PTHR21610:SF9">
    <property type="entry name" value="VON WILLEBRAND FACTOR A DOMAIN-CONTAINING PROTEIN 8"/>
    <property type="match status" value="1"/>
</dbReference>
<dbReference type="GO" id="GO:0005524">
    <property type="term" value="F:ATP binding"/>
    <property type="evidence" value="ECO:0007669"/>
    <property type="project" value="InterPro"/>
</dbReference>
<feature type="domain" description="AAA+ ATPase" evidence="2">
    <location>
        <begin position="403"/>
        <end position="695"/>
    </location>
</feature>
<feature type="domain" description="AAA+ ATPase" evidence="2">
    <location>
        <begin position="722"/>
        <end position="880"/>
    </location>
</feature>
<dbReference type="STRING" id="461836.A0A0L0DRH5"/>
<protein>
    <recommendedName>
        <fullName evidence="2">AAA+ ATPase domain-containing protein</fullName>
    </recommendedName>
</protein>
<dbReference type="CDD" id="cd00009">
    <property type="entry name" value="AAA"/>
    <property type="match status" value="1"/>
</dbReference>
<dbReference type="OrthoDB" id="5186at2759"/>
<dbReference type="Gene3D" id="3.40.50.410">
    <property type="entry name" value="von Willebrand factor, type A domain"/>
    <property type="match status" value="1"/>
</dbReference>
<dbReference type="Proteomes" id="UP000054408">
    <property type="component" value="Unassembled WGS sequence"/>
</dbReference>
<feature type="compositionally biased region" description="Gly residues" evidence="1">
    <location>
        <begin position="1503"/>
        <end position="1514"/>
    </location>
</feature>
<dbReference type="InterPro" id="IPR036465">
    <property type="entry name" value="vWFA_dom_sf"/>
</dbReference>
<feature type="region of interest" description="Disordered" evidence="1">
    <location>
        <begin position="1463"/>
        <end position="1514"/>
    </location>
</feature>
<evidence type="ECO:0000259" key="2">
    <source>
        <dbReference type="SMART" id="SM00382"/>
    </source>
</evidence>
<keyword evidence="4" id="KW-1185">Reference proteome</keyword>
<proteinExistence type="predicted"/>
<dbReference type="eggNOG" id="KOG1808">
    <property type="taxonomic scope" value="Eukaryota"/>
</dbReference>
<organism evidence="3 4">
    <name type="scientific">Thecamonas trahens ATCC 50062</name>
    <dbReference type="NCBI Taxonomy" id="461836"/>
    <lineage>
        <taxon>Eukaryota</taxon>
        <taxon>Apusozoa</taxon>
        <taxon>Apusomonadida</taxon>
        <taxon>Apusomonadidae</taxon>
        <taxon>Thecamonas</taxon>
    </lineage>
</organism>
<dbReference type="PANTHER" id="PTHR21610">
    <property type="entry name" value="VON WILLEBRAND FACTOR A DOMAIN-CONTAINING PROTEIN 8"/>
    <property type="match status" value="1"/>
</dbReference>
<accession>A0A0L0DRH5</accession>
<dbReference type="Pfam" id="PF07728">
    <property type="entry name" value="AAA_5"/>
    <property type="match status" value="3"/>
</dbReference>
<dbReference type="GeneID" id="25568114"/>
<dbReference type="FunFam" id="3.40.50.300:FF:000587">
    <property type="entry name" value="von Willebrand factor A domain containing 8"/>
    <property type="match status" value="1"/>
</dbReference>
<feature type="compositionally biased region" description="Basic residues" evidence="1">
    <location>
        <begin position="1469"/>
        <end position="1482"/>
    </location>
</feature>
<dbReference type="InterPro" id="IPR039891">
    <property type="entry name" value="VWA8"/>
</dbReference>
<dbReference type="OMA" id="GTHIVHP"/>
<dbReference type="Gene3D" id="3.40.50.300">
    <property type="entry name" value="P-loop containing nucleotide triphosphate hydrolases"/>
    <property type="match status" value="3"/>
</dbReference>
<dbReference type="RefSeq" id="XP_013754059.1">
    <property type="nucleotide sequence ID" value="XM_013898605.1"/>
</dbReference>
<dbReference type="EMBL" id="GL349485">
    <property type="protein sequence ID" value="KNC54048.1"/>
    <property type="molecule type" value="Genomic_DNA"/>
</dbReference>
<dbReference type="SUPFAM" id="SSF53300">
    <property type="entry name" value="vWA-like"/>
    <property type="match status" value="1"/>
</dbReference>
<dbReference type="InterPro" id="IPR027417">
    <property type="entry name" value="P-loop_NTPase"/>
</dbReference>